<evidence type="ECO:0008006" key="4">
    <source>
        <dbReference type="Google" id="ProtNLM"/>
    </source>
</evidence>
<organism evidence="2 3">
    <name type="scientific">Absidia repens</name>
    <dbReference type="NCBI Taxonomy" id="90262"/>
    <lineage>
        <taxon>Eukaryota</taxon>
        <taxon>Fungi</taxon>
        <taxon>Fungi incertae sedis</taxon>
        <taxon>Mucoromycota</taxon>
        <taxon>Mucoromycotina</taxon>
        <taxon>Mucoromycetes</taxon>
        <taxon>Mucorales</taxon>
        <taxon>Cunninghamellaceae</taxon>
        <taxon>Absidia</taxon>
    </lineage>
</organism>
<dbReference type="Proteomes" id="UP000193560">
    <property type="component" value="Unassembled WGS sequence"/>
</dbReference>
<keyword evidence="3" id="KW-1185">Reference proteome</keyword>
<keyword evidence="1" id="KW-0472">Membrane</keyword>
<evidence type="ECO:0000313" key="3">
    <source>
        <dbReference type="Proteomes" id="UP000193560"/>
    </source>
</evidence>
<evidence type="ECO:0000313" key="2">
    <source>
        <dbReference type="EMBL" id="ORZ19390.1"/>
    </source>
</evidence>
<gene>
    <name evidence="2" type="ORF">BCR42DRAFT_409691</name>
</gene>
<accession>A0A1X2IN04</accession>
<dbReference type="EMBL" id="MCGE01000007">
    <property type="protein sequence ID" value="ORZ19390.1"/>
    <property type="molecule type" value="Genomic_DNA"/>
</dbReference>
<feature type="transmembrane region" description="Helical" evidence="1">
    <location>
        <begin position="15"/>
        <end position="38"/>
    </location>
</feature>
<keyword evidence="1" id="KW-0812">Transmembrane</keyword>
<proteinExistence type="predicted"/>
<name>A0A1X2IN04_9FUNG</name>
<feature type="transmembrane region" description="Helical" evidence="1">
    <location>
        <begin position="84"/>
        <end position="117"/>
    </location>
</feature>
<keyword evidence="1" id="KW-1133">Transmembrane helix</keyword>
<feature type="non-terminal residue" evidence="2">
    <location>
        <position position="119"/>
    </location>
</feature>
<comment type="caution">
    <text evidence="2">The sequence shown here is derived from an EMBL/GenBank/DDBJ whole genome shotgun (WGS) entry which is preliminary data.</text>
</comment>
<evidence type="ECO:0000256" key="1">
    <source>
        <dbReference type="SAM" id="Phobius"/>
    </source>
</evidence>
<sequence length="119" mass="13483">MKMLAMDETKKNHVFIWWSTVCVMVAGLPTTTSVIGYIETYMLSRGTIITALGRGTTTGRKQRKSLLGFRKTKKKKRIKRARDVQARVVVLGALFVATKSFHPLCIINGIFIMLVSFRF</sequence>
<dbReference type="AlphaFoldDB" id="A0A1X2IN04"/>
<protein>
    <recommendedName>
        <fullName evidence="4">Transmembrane protein</fullName>
    </recommendedName>
</protein>
<reference evidence="2 3" key="1">
    <citation type="submission" date="2016-07" db="EMBL/GenBank/DDBJ databases">
        <title>Pervasive Adenine N6-methylation of Active Genes in Fungi.</title>
        <authorList>
            <consortium name="DOE Joint Genome Institute"/>
            <person name="Mondo S.J."/>
            <person name="Dannebaum R.O."/>
            <person name="Kuo R.C."/>
            <person name="Labutti K."/>
            <person name="Haridas S."/>
            <person name="Kuo A."/>
            <person name="Salamov A."/>
            <person name="Ahrendt S.R."/>
            <person name="Lipzen A."/>
            <person name="Sullivan W."/>
            <person name="Andreopoulos W.B."/>
            <person name="Clum A."/>
            <person name="Lindquist E."/>
            <person name="Daum C."/>
            <person name="Ramamoorthy G.K."/>
            <person name="Gryganskyi A."/>
            <person name="Culley D."/>
            <person name="Magnuson J.K."/>
            <person name="James T.Y."/>
            <person name="O'Malley M.A."/>
            <person name="Stajich J.E."/>
            <person name="Spatafora J.W."/>
            <person name="Visel A."/>
            <person name="Grigoriev I.V."/>
        </authorList>
    </citation>
    <scope>NUCLEOTIDE SEQUENCE [LARGE SCALE GENOMIC DNA]</scope>
    <source>
        <strain evidence="2 3">NRRL 1336</strain>
    </source>
</reference>